<evidence type="ECO:0000259" key="1">
    <source>
        <dbReference type="Pfam" id="PF13392"/>
    </source>
</evidence>
<feature type="domain" description="HNH nuclease" evidence="1">
    <location>
        <begin position="100"/>
        <end position="138"/>
    </location>
</feature>
<accession>A0A0F9T0U3</accession>
<dbReference type="EMBL" id="LAZR01000319">
    <property type="protein sequence ID" value="KKN74855.1"/>
    <property type="molecule type" value="Genomic_DNA"/>
</dbReference>
<proteinExistence type="predicted"/>
<dbReference type="AlphaFoldDB" id="A0A0F9T0U3"/>
<reference evidence="2" key="1">
    <citation type="journal article" date="2015" name="Nature">
        <title>Complex archaea that bridge the gap between prokaryotes and eukaryotes.</title>
        <authorList>
            <person name="Spang A."/>
            <person name="Saw J.H."/>
            <person name="Jorgensen S.L."/>
            <person name="Zaremba-Niedzwiedzka K."/>
            <person name="Martijn J."/>
            <person name="Lind A.E."/>
            <person name="van Eijk R."/>
            <person name="Schleper C."/>
            <person name="Guy L."/>
            <person name="Ettema T.J."/>
        </authorList>
    </citation>
    <scope>NUCLEOTIDE SEQUENCE</scope>
</reference>
<sequence>MPRIGEIRRAKEVNCQGRGRYIWSACEICGKERWVHLTKGAPEFKHCVSCSRKLQFRVRSSHPSWKGGRFYSADGYVFIRLQADDPFFGMADSHNAVREHRLVMARHLNRCLLPWEIVHHLNGIRDDNRPENLEVLPTSGYHISDTILKSRVGRLEVLVEKQSQRIKLLEWHIREINTTKIKGGIR</sequence>
<dbReference type="Pfam" id="PF13392">
    <property type="entry name" value="HNH_3"/>
    <property type="match status" value="1"/>
</dbReference>
<evidence type="ECO:0000313" key="2">
    <source>
        <dbReference type="EMBL" id="KKN74855.1"/>
    </source>
</evidence>
<name>A0A0F9T0U3_9ZZZZ</name>
<comment type="caution">
    <text evidence="2">The sequence shown here is derived from an EMBL/GenBank/DDBJ whole genome shotgun (WGS) entry which is preliminary data.</text>
</comment>
<dbReference type="InterPro" id="IPR044925">
    <property type="entry name" value="His-Me_finger_sf"/>
</dbReference>
<dbReference type="InterPro" id="IPR003615">
    <property type="entry name" value="HNH_nuc"/>
</dbReference>
<gene>
    <name evidence="2" type="ORF">LCGC14_0386040</name>
</gene>
<organism evidence="2">
    <name type="scientific">marine sediment metagenome</name>
    <dbReference type="NCBI Taxonomy" id="412755"/>
    <lineage>
        <taxon>unclassified sequences</taxon>
        <taxon>metagenomes</taxon>
        <taxon>ecological metagenomes</taxon>
    </lineage>
</organism>
<dbReference type="SUPFAM" id="SSF54060">
    <property type="entry name" value="His-Me finger endonucleases"/>
    <property type="match status" value="1"/>
</dbReference>
<protein>
    <recommendedName>
        <fullName evidence="1">HNH nuclease domain-containing protein</fullName>
    </recommendedName>
</protein>
<dbReference type="Gene3D" id="3.90.75.20">
    <property type="match status" value="1"/>
</dbReference>